<accession>A0A8D8ZFZ7</accession>
<name>A0A8D8ZFZ7_9HEMI</name>
<reference evidence="1" key="1">
    <citation type="submission" date="2021-05" db="EMBL/GenBank/DDBJ databases">
        <authorList>
            <person name="Alioto T."/>
            <person name="Alioto T."/>
            <person name="Gomez Garrido J."/>
        </authorList>
    </citation>
    <scope>NUCLEOTIDE SEQUENCE</scope>
</reference>
<proteinExistence type="predicted"/>
<protein>
    <submittedName>
        <fullName evidence="1">Uncharacterized protein</fullName>
    </submittedName>
</protein>
<evidence type="ECO:0000313" key="1">
    <source>
        <dbReference type="EMBL" id="CAG6745386.1"/>
    </source>
</evidence>
<sequence length="114" mass="12284">MSPLFSLTVLVVDSSFIVSLFSSVVFTCSSSCVVGLFTEDSFPVLCPVDSSIGSKLSSRLSDPSSFIRGPMTPPNVSVEGDLSSSEFGSRVFPTGRDAICFSWERVTVKRICNR</sequence>
<organism evidence="1">
    <name type="scientific">Cacopsylla melanoneura</name>
    <dbReference type="NCBI Taxonomy" id="428564"/>
    <lineage>
        <taxon>Eukaryota</taxon>
        <taxon>Metazoa</taxon>
        <taxon>Ecdysozoa</taxon>
        <taxon>Arthropoda</taxon>
        <taxon>Hexapoda</taxon>
        <taxon>Insecta</taxon>
        <taxon>Pterygota</taxon>
        <taxon>Neoptera</taxon>
        <taxon>Paraneoptera</taxon>
        <taxon>Hemiptera</taxon>
        <taxon>Sternorrhyncha</taxon>
        <taxon>Psylloidea</taxon>
        <taxon>Psyllidae</taxon>
        <taxon>Psyllinae</taxon>
        <taxon>Cacopsylla</taxon>
    </lineage>
</organism>
<dbReference type="AlphaFoldDB" id="A0A8D8ZFZ7"/>
<dbReference type="EMBL" id="HBUF01493405">
    <property type="protein sequence ID" value="CAG6745386.1"/>
    <property type="molecule type" value="Transcribed_RNA"/>
</dbReference>